<proteinExistence type="predicted"/>
<evidence type="ECO:0000256" key="4">
    <source>
        <dbReference type="ARBA" id="ARBA00022723"/>
    </source>
</evidence>
<keyword evidence="5" id="KW-0547">Nucleotide-binding</keyword>
<accession>A0A0B1TEX0</accession>
<evidence type="ECO:0000256" key="11">
    <source>
        <dbReference type="ARBA" id="ARBA00023118"/>
    </source>
</evidence>
<evidence type="ECO:0000256" key="3">
    <source>
        <dbReference type="ARBA" id="ARBA00022490"/>
    </source>
</evidence>
<dbReference type="OrthoDB" id="5848356at2759"/>
<keyword evidence="6" id="KW-0378">Hydrolase</keyword>
<dbReference type="InterPro" id="IPR041204">
    <property type="entry name" value="RIG-I-like_C"/>
</dbReference>
<keyword evidence="7 14" id="KW-0347">Helicase</keyword>
<comment type="subcellular location">
    <subcellularLocation>
        <location evidence="1">Cytoplasm</location>
    </subcellularLocation>
</comment>
<evidence type="ECO:0000256" key="8">
    <source>
        <dbReference type="ARBA" id="ARBA00022833"/>
    </source>
</evidence>
<keyword evidence="4" id="KW-0479">Metal-binding</keyword>
<keyword evidence="8" id="KW-0862">Zinc</keyword>
<evidence type="ECO:0000256" key="10">
    <source>
        <dbReference type="ARBA" id="ARBA00022884"/>
    </source>
</evidence>
<keyword evidence="3" id="KW-0963">Cytoplasm</keyword>
<dbReference type="GO" id="GO:0005524">
    <property type="term" value="F:ATP binding"/>
    <property type="evidence" value="ECO:0007669"/>
    <property type="project" value="UniProtKB-KW"/>
</dbReference>
<evidence type="ECO:0000256" key="7">
    <source>
        <dbReference type="ARBA" id="ARBA00022806"/>
    </source>
</evidence>
<dbReference type="GO" id="GO:0003724">
    <property type="term" value="F:RNA helicase activity"/>
    <property type="evidence" value="ECO:0007669"/>
    <property type="project" value="UniProtKB-EC"/>
</dbReference>
<evidence type="ECO:0000259" key="13">
    <source>
        <dbReference type="PROSITE" id="PS51789"/>
    </source>
</evidence>
<evidence type="ECO:0000313" key="14">
    <source>
        <dbReference type="EMBL" id="KHJ95819.1"/>
    </source>
</evidence>
<dbReference type="EC" id="3.6.4.13" evidence="2"/>
<dbReference type="Pfam" id="PF00271">
    <property type="entry name" value="Helicase_C"/>
    <property type="match status" value="1"/>
</dbReference>
<protein>
    <recommendedName>
        <fullName evidence="2">RNA helicase</fullName>
        <ecNumber evidence="2">3.6.4.13</ecNumber>
    </recommendedName>
</protein>
<evidence type="ECO:0000256" key="5">
    <source>
        <dbReference type="ARBA" id="ARBA00022741"/>
    </source>
</evidence>
<dbReference type="InterPro" id="IPR051363">
    <property type="entry name" value="RLR_Helicase"/>
</dbReference>
<gene>
    <name evidence="14" type="ORF">OESDEN_04233</name>
</gene>
<keyword evidence="10" id="KW-0694">RNA-binding</keyword>
<feature type="domain" description="RLR CTR" evidence="13">
    <location>
        <begin position="298"/>
        <end position="433"/>
    </location>
</feature>
<dbReference type="Gene3D" id="2.170.150.30">
    <property type="entry name" value="RIG-I-like receptor, C-terminal regulatory domain"/>
    <property type="match status" value="1"/>
</dbReference>
<dbReference type="SUPFAM" id="SSF52540">
    <property type="entry name" value="P-loop containing nucleoside triphosphate hydrolases"/>
    <property type="match status" value="1"/>
</dbReference>
<dbReference type="GO" id="GO:0051607">
    <property type="term" value="P:defense response to virus"/>
    <property type="evidence" value="ECO:0007669"/>
    <property type="project" value="UniProtKB-KW"/>
</dbReference>
<dbReference type="InterPro" id="IPR027417">
    <property type="entry name" value="P-loop_NTPase"/>
</dbReference>
<dbReference type="GO" id="GO:0003723">
    <property type="term" value="F:RNA binding"/>
    <property type="evidence" value="ECO:0007669"/>
    <property type="project" value="UniProtKB-KW"/>
</dbReference>
<keyword evidence="11" id="KW-0051">Antiviral defense</keyword>
<keyword evidence="9" id="KW-0067">ATP-binding</keyword>
<evidence type="ECO:0000256" key="6">
    <source>
        <dbReference type="ARBA" id="ARBA00022801"/>
    </source>
</evidence>
<dbReference type="GO" id="GO:0005737">
    <property type="term" value="C:cytoplasm"/>
    <property type="evidence" value="ECO:0007669"/>
    <property type="project" value="UniProtKB-SubCell"/>
</dbReference>
<evidence type="ECO:0000259" key="12">
    <source>
        <dbReference type="PROSITE" id="PS51194"/>
    </source>
</evidence>
<dbReference type="PROSITE" id="PS51789">
    <property type="entry name" value="RLR_CTR"/>
    <property type="match status" value="1"/>
</dbReference>
<dbReference type="InterPro" id="IPR038557">
    <property type="entry name" value="RLR_C_sf"/>
</dbReference>
<dbReference type="EMBL" id="KN549839">
    <property type="protein sequence ID" value="KHJ95819.1"/>
    <property type="molecule type" value="Genomic_DNA"/>
</dbReference>
<dbReference type="Proteomes" id="UP000053660">
    <property type="component" value="Unassembled WGS sequence"/>
</dbReference>
<dbReference type="PROSITE" id="PS51194">
    <property type="entry name" value="HELICASE_CTER"/>
    <property type="match status" value="1"/>
</dbReference>
<dbReference type="InterPro" id="IPR001650">
    <property type="entry name" value="Helicase_C-like"/>
</dbReference>
<dbReference type="GO" id="GO:0046872">
    <property type="term" value="F:metal ion binding"/>
    <property type="evidence" value="ECO:0007669"/>
    <property type="project" value="UniProtKB-KW"/>
</dbReference>
<dbReference type="GO" id="GO:0016787">
    <property type="term" value="F:hydrolase activity"/>
    <property type="evidence" value="ECO:0007669"/>
    <property type="project" value="UniProtKB-KW"/>
</dbReference>
<keyword evidence="15" id="KW-1185">Reference proteome</keyword>
<dbReference type="InterPro" id="IPR021673">
    <property type="entry name" value="RLR_CTR"/>
</dbReference>
<dbReference type="Pfam" id="PF11648">
    <property type="entry name" value="RIG-I_C-RD"/>
    <property type="match status" value="1"/>
</dbReference>
<name>A0A0B1TEX0_OESDE</name>
<dbReference type="Gene3D" id="3.40.50.300">
    <property type="entry name" value="P-loop containing nucleotide triphosphate hydrolases"/>
    <property type="match status" value="1"/>
</dbReference>
<organism evidence="14 15">
    <name type="scientific">Oesophagostomum dentatum</name>
    <name type="common">Nodular worm</name>
    <dbReference type="NCBI Taxonomy" id="61180"/>
    <lineage>
        <taxon>Eukaryota</taxon>
        <taxon>Metazoa</taxon>
        <taxon>Ecdysozoa</taxon>
        <taxon>Nematoda</taxon>
        <taxon>Chromadorea</taxon>
        <taxon>Rhabditida</taxon>
        <taxon>Rhabditina</taxon>
        <taxon>Rhabditomorpha</taxon>
        <taxon>Strongyloidea</taxon>
        <taxon>Strongylidae</taxon>
        <taxon>Oesophagostomum</taxon>
    </lineage>
</organism>
<feature type="non-terminal residue" evidence="14">
    <location>
        <position position="1"/>
    </location>
</feature>
<evidence type="ECO:0000256" key="9">
    <source>
        <dbReference type="ARBA" id="ARBA00022840"/>
    </source>
</evidence>
<dbReference type="PANTHER" id="PTHR14074">
    <property type="entry name" value="HELICASE WITH DEATH DOMAIN-RELATED"/>
    <property type="match status" value="1"/>
</dbReference>
<dbReference type="AlphaFoldDB" id="A0A0B1TEX0"/>
<dbReference type="SMART" id="SM00490">
    <property type="entry name" value="HELICc"/>
    <property type="match status" value="1"/>
</dbReference>
<reference evidence="14 15" key="1">
    <citation type="submission" date="2014-03" db="EMBL/GenBank/DDBJ databases">
        <title>Draft genome of the hookworm Oesophagostomum dentatum.</title>
        <authorList>
            <person name="Mitreva M."/>
        </authorList>
    </citation>
    <scope>NUCLEOTIDE SEQUENCE [LARGE SCALE GENOMIC DNA]</scope>
    <source>
        <strain evidence="14 15">OD-Hann</strain>
    </source>
</reference>
<sequence length="484" mass="55365">EEVKFEDPLATEKYIQKVNTLSTTLGKVYSGDFKFEPSIALEYLGVLSQAISINDLMPAKYALEYMQRNLRDLSTKFEVECSRKFYSYFADNIVPLTNHAEQERFKPIVEALETELKDQFKKDANSRAIVFVTRRSTAVELMNYLNREKVLGRHDLVGFVTSTSKKNAEYGQTKEEQQRALDDFNRGKRKVIIATSVVEEGLDVSTCNLIIKYNSSSSAVQRVQRRGRARARDSRSVLIVLSENVAQTEYQAIMAEKIMNKCVKRIQEQGDRAVEKKVREVMDRQAKERRIVIEHKMRAQEALKDALFTLCCKIDSKPVCMSTDVRTINGTSYVCVDPEIWSRLRIKTKEISTKMKFVDEVTQILAEVHCLCGQTIGTVMKYAGTYLPTLNISSLMFKVGEVGGADTKNGETINSWSKANDRFWIPEANEQELRQMLVSLAAQDSENKIVLDVMCDKMIAVQEKLLEKERKKKEATVRIKTDWD</sequence>
<evidence type="ECO:0000256" key="2">
    <source>
        <dbReference type="ARBA" id="ARBA00012552"/>
    </source>
</evidence>
<dbReference type="Pfam" id="PF18119">
    <property type="entry name" value="RIG-I_C"/>
    <property type="match status" value="1"/>
</dbReference>
<feature type="domain" description="Helicase C-terminal" evidence="12">
    <location>
        <begin position="104"/>
        <end position="282"/>
    </location>
</feature>
<evidence type="ECO:0000313" key="15">
    <source>
        <dbReference type="Proteomes" id="UP000053660"/>
    </source>
</evidence>
<dbReference type="PANTHER" id="PTHR14074:SF16">
    <property type="entry name" value="ANTIVIRAL INNATE IMMUNE RESPONSE RECEPTOR RIG-I"/>
    <property type="match status" value="1"/>
</dbReference>
<evidence type="ECO:0000256" key="1">
    <source>
        <dbReference type="ARBA" id="ARBA00004496"/>
    </source>
</evidence>